<dbReference type="PANTHER" id="PTHR13136:SF11">
    <property type="entry name" value="TESTIS-EXPRESSED PROTEIN 30"/>
    <property type="match status" value="1"/>
</dbReference>
<feature type="compositionally biased region" description="Basic and acidic residues" evidence="1">
    <location>
        <begin position="9"/>
        <end position="19"/>
    </location>
</feature>
<feature type="compositionally biased region" description="Basic and acidic residues" evidence="1">
    <location>
        <begin position="34"/>
        <end position="44"/>
    </location>
</feature>
<feature type="compositionally biased region" description="Basic residues" evidence="1">
    <location>
        <begin position="53"/>
        <end position="66"/>
    </location>
</feature>
<feature type="region of interest" description="Disordered" evidence="1">
    <location>
        <begin position="1"/>
        <end position="79"/>
    </location>
</feature>
<dbReference type="Proteomes" id="UP001521785">
    <property type="component" value="Unassembled WGS sequence"/>
</dbReference>
<accession>A0ABR3RV76</accession>
<evidence type="ECO:0000259" key="2">
    <source>
        <dbReference type="Pfam" id="PF20408"/>
    </source>
</evidence>
<gene>
    <name evidence="3" type="ORF">SLS60_003275</name>
</gene>
<comment type="caution">
    <text evidence="3">The sequence shown here is derived from an EMBL/GenBank/DDBJ whole genome shotgun (WGS) entry which is preliminary data.</text>
</comment>
<protein>
    <recommendedName>
        <fullName evidence="2">KANL3/Tex30 alpha/beta hydrolase-like domain-containing protein</fullName>
    </recommendedName>
</protein>
<evidence type="ECO:0000313" key="4">
    <source>
        <dbReference type="Proteomes" id="UP001521785"/>
    </source>
</evidence>
<feature type="compositionally biased region" description="Acidic residues" evidence="1">
    <location>
        <begin position="295"/>
        <end position="305"/>
    </location>
</feature>
<dbReference type="PANTHER" id="PTHR13136">
    <property type="entry name" value="TESTIS DEVELOPMENT PROTEIN PRTD"/>
    <property type="match status" value="1"/>
</dbReference>
<sequence>MPPKRRKGNDHEGAPEPKRRVTRSASKATAPAKDVTKSKSEEAAVKPSETTKGARKAASSKKKTSKQVKDTTADSESSRGTAVITLTIEHDSLKKPITCHQYNTPSETPRQFPMLIFTHGAGGTLSAPAVVNFCSGYSKIRSTLAFQGSMNLNARVKGFDACISYLSHEAGCLILGGRSMGARAAVIAGTKAITAGIERGLSLILVSYPLKGPKNDIRDKILLDLPEHVRILFIVGEKDGMCPLELLKQTREEMAAKSKLMVVRGADHGMQVRPTSEEKRLGEEAGSLAAAWVDGEGDDKDEYID</sequence>
<keyword evidence="4" id="KW-1185">Reference proteome</keyword>
<dbReference type="InterPro" id="IPR029058">
    <property type="entry name" value="AB_hydrolase_fold"/>
</dbReference>
<organism evidence="3 4">
    <name type="scientific">Paraconiothyrium brasiliense</name>
    <dbReference type="NCBI Taxonomy" id="300254"/>
    <lineage>
        <taxon>Eukaryota</taxon>
        <taxon>Fungi</taxon>
        <taxon>Dikarya</taxon>
        <taxon>Ascomycota</taxon>
        <taxon>Pezizomycotina</taxon>
        <taxon>Dothideomycetes</taxon>
        <taxon>Pleosporomycetidae</taxon>
        <taxon>Pleosporales</taxon>
        <taxon>Massarineae</taxon>
        <taxon>Didymosphaeriaceae</taxon>
        <taxon>Paraconiothyrium</taxon>
    </lineage>
</organism>
<evidence type="ECO:0000256" key="1">
    <source>
        <dbReference type="SAM" id="MobiDB-lite"/>
    </source>
</evidence>
<dbReference type="Pfam" id="PF20408">
    <property type="entry name" value="Abhydrolase_11"/>
    <property type="match status" value="1"/>
</dbReference>
<evidence type="ECO:0000313" key="3">
    <source>
        <dbReference type="EMBL" id="KAL1608334.1"/>
    </source>
</evidence>
<dbReference type="InterPro" id="IPR026555">
    <property type="entry name" value="NSL3/Tex30"/>
</dbReference>
<dbReference type="SUPFAM" id="SSF53474">
    <property type="entry name" value="alpha/beta-Hydrolases"/>
    <property type="match status" value="1"/>
</dbReference>
<feature type="region of interest" description="Disordered" evidence="1">
    <location>
        <begin position="271"/>
        <end position="305"/>
    </location>
</feature>
<dbReference type="InterPro" id="IPR046879">
    <property type="entry name" value="KANL3/Tex30_Abhydrolase"/>
</dbReference>
<proteinExistence type="predicted"/>
<dbReference type="EMBL" id="JAKJXO020000003">
    <property type="protein sequence ID" value="KAL1608334.1"/>
    <property type="molecule type" value="Genomic_DNA"/>
</dbReference>
<reference evidence="3 4" key="1">
    <citation type="submission" date="2024-02" db="EMBL/GenBank/DDBJ databases">
        <title>De novo assembly and annotation of 12 fungi associated with fruit tree decline syndrome in Ontario, Canada.</title>
        <authorList>
            <person name="Sulman M."/>
            <person name="Ellouze W."/>
            <person name="Ilyukhin E."/>
        </authorList>
    </citation>
    <scope>NUCLEOTIDE SEQUENCE [LARGE SCALE GENOMIC DNA]</scope>
    <source>
        <strain evidence="3 4">M42-189</strain>
    </source>
</reference>
<feature type="domain" description="KANL3/Tex30 alpha/beta hydrolase-like" evidence="2">
    <location>
        <begin position="156"/>
        <end position="280"/>
    </location>
</feature>
<dbReference type="Gene3D" id="3.40.50.1820">
    <property type="entry name" value="alpha/beta hydrolase"/>
    <property type="match status" value="1"/>
</dbReference>
<name>A0ABR3RV76_9PLEO</name>